<keyword evidence="1" id="KW-0812">Transmembrane</keyword>
<proteinExistence type="predicted"/>
<feature type="transmembrane region" description="Helical" evidence="1">
    <location>
        <begin position="21"/>
        <end position="41"/>
    </location>
</feature>
<name>A0A841TCZ5_9BACL</name>
<dbReference type="Proteomes" id="UP000574133">
    <property type="component" value="Unassembled WGS sequence"/>
</dbReference>
<keyword evidence="3" id="KW-1185">Reference proteome</keyword>
<organism evidence="2 3">
    <name type="scientific">Cohnella lubricantis</name>
    <dbReference type="NCBI Taxonomy" id="2163172"/>
    <lineage>
        <taxon>Bacteria</taxon>
        <taxon>Bacillati</taxon>
        <taxon>Bacillota</taxon>
        <taxon>Bacilli</taxon>
        <taxon>Bacillales</taxon>
        <taxon>Paenibacillaceae</taxon>
        <taxon>Cohnella</taxon>
    </lineage>
</organism>
<keyword evidence="1" id="KW-1133">Transmembrane helix</keyword>
<dbReference type="AlphaFoldDB" id="A0A841TCZ5"/>
<keyword evidence="1" id="KW-0472">Membrane</keyword>
<dbReference type="EMBL" id="JACJVN010000027">
    <property type="protein sequence ID" value="MBB6677110.1"/>
    <property type="molecule type" value="Genomic_DNA"/>
</dbReference>
<evidence type="ECO:0000256" key="1">
    <source>
        <dbReference type="SAM" id="Phobius"/>
    </source>
</evidence>
<evidence type="ECO:0000313" key="3">
    <source>
        <dbReference type="Proteomes" id="UP000574133"/>
    </source>
</evidence>
<gene>
    <name evidence="2" type="ORF">H4Q31_07195</name>
</gene>
<comment type="caution">
    <text evidence="2">The sequence shown here is derived from an EMBL/GenBank/DDBJ whole genome shotgun (WGS) entry which is preliminary data.</text>
</comment>
<dbReference type="RefSeq" id="WP_185178396.1">
    <property type="nucleotide sequence ID" value="NZ_CBCSEP010000001.1"/>
</dbReference>
<sequence>MKQFTKRMIRICEGREGSMSLEAALVMPIFLLAILFLIFQIQVSVASMALHGALTQTVRQAASQWYPVSLGLESVSGSKVYETTKQWDDKVADVGQALSNYDSLLPSPIGDWAKEAADGTWSLEQTAAREIFAQYLHRYIDERVLSEAGISVISVTLPEENDRSRAFLTVKAEYRLPMRMPFAGTRLVLEESARERVWISGLPSESKLDEGEVDGGVLSFVSISPNPAMRGRKVTLTLKAKPGEAVDLSVVYKSGRSQAKHLGSAVADSAGLVSWTWHVSGNTTPGTWDWEARAASGAELKQTFEVAAPGK</sequence>
<evidence type="ECO:0000313" key="2">
    <source>
        <dbReference type="EMBL" id="MBB6677110.1"/>
    </source>
</evidence>
<protein>
    <submittedName>
        <fullName evidence="2">Pilus assembly protein</fullName>
    </submittedName>
</protein>
<accession>A0A841TCZ5</accession>
<reference evidence="2 3" key="1">
    <citation type="submission" date="2020-08" db="EMBL/GenBank/DDBJ databases">
        <title>Cohnella phylogeny.</title>
        <authorList>
            <person name="Dunlap C."/>
        </authorList>
    </citation>
    <scope>NUCLEOTIDE SEQUENCE [LARGE SCALE GENOMIC DNA]</scope>
    <source>
        <strain evidence="2 3">DSM 103658</strain>
    </source>
</reference>